<evidence type="ECO:0000256" key="5">
    <source>
        <dbReference type="ARBA" id="ARBA00022692"/>
    </source>
</evidence>
<keyword evidence="3 8" id="KW-1003">Cell membrane</keyword>
<dbReference type="PANTHER" id="PTHR13929">
    <property type="entry name" value="1,4-DIHYDROXY-2-NAPHTHOATE OCTAPRENYLTRANSFERASE"/>
    <property type="match status" value="1"/>
</dbReference>
<feature type="transmembrane region" description="Helical" evidence="8">
    <location>
        <begin position="283"/>
        <end position="301"/>
    </location>
</feature>
<dbReference type="NCBIfam" id="TIGR00751">
    <property type="entry name" value="menA"/>
    <property type="match status" value="1"/>
</dbReference>
<dbReference type="EC" id="2.5.1.74" evidence="8 9"/>
<comment type="similarity">
    <text evidence="8">Belongs to the MenA family. Type 1 subfamily.</text>
</comment>
<organism evidence="10 11">
    <name type="scientific">Croceitalea dokdonensis DOKDO 023</name>
    <dbReference type="NCBI Taxonomy" id="1300341"/>
    <lineage>
        <taxon>Bacteria</taxon>
        <taxon>Pseudomonadati</taxon>
        <taxon>Bacteroidota</taxon>
        <taxon>Flavobacteriia</taxon>
        <taxon>Flavobacteriales</taxon>
        <taxon>Flavobacteriaceae</taxon>
        <taxon>Croceitalea</taxon>
    </lineage>
</organism>
<evidence type="ECO:0000256" key="8">
    <source>
        <dbReference type="HAMAP-Rule" id="MF_01937"/>
    </source>
</evidence>
<evidence type="ECO:0000256" key="6">
    <source>
        <dbReference type="ARBA" id="ARBA00022989"/>
    </source>
</evidence>
<dbReference type="Gene3D" id="1.10.357.140">
    <property type="entry name" value="UbiA prenyltransferase"/>
    <property type="match status" value="1"/>
</dbReference>
<feature type="transmembrane region" description="Helical" evidence="8">
    <location>
        <begin position="150"/>
        <end position="171"/>
    </location>
</feature>
<dbReference type="InterPro" id="IPR044878">
    <property type="entry name" value="UbiA_sf"/>
</dbReference>
<dbReference type="OrthoDB" id="9767568at2"/>
<dbReference type="EMBL" id="LDJX01000001">
    <property type="protein sequence ID" value="KPM33218.1"/>
    <property type="molecule type" value="Genomic_DNA"/>
</dbReference>
<proteinExistence type="inferred from homology"/>
<evidence type="ECO:0000256" key="1">
    <source>
        <dbReference type="ARBA" id="ARBA00004141"/>
    </source>
</evidence>
<evidence type="ECO:0000256" key="2">
    <source>
        <dbReference type="ARBA" id="ARBA00022428"/>
    </source>
</evidence>
<comment type="pathway">
    <text evidence="8">Quinol/quinone metabolism; menaquinone biosynthesis; menaquinol from 1,4-dihydroxy-2-naphthoate: step 1/2.</text>
</comment>
<keyword evidence="4 8" id="KW-0808">Transferase</keyword>
<feature type="transmembrane region" description="Helical" evidence="8">
    <location>
        <begin position="94"/>
        <end position="114"/>
    </location>
</feature>
<gene>
    <name evidence="8" type="primary">menA</name>
    <name evidence="10" type="ORF">I595_121</name>
</gene>
<dbReference type="GO" id="GO:0005886">
    <property type="term" value="C:plasma membrane"/>
    <property type="evidence" value="ECO:0007669"/>
    <property type="project" value="UniProtKB-SubCell"/>
</dbReference>
<keyword evidence="7 8" id="KW-0472">Membrane</keyword>
<sequence>MKTVKAWVSAARLRTLPLSISGIVVGAALATAKGAFDVTTFWLAILTTIAFQVTSNFANDYGDGIKGTDANDRIGPMRALQSGNLTKNQLFRGILLSISVSVLLTVAVVIQAFGMQQLKLLILFLLFGGFSIWAAIKYTMGDTPYGYQGLGDVFVFLFFGLLGVMGTTFLFTKHLEVLDVFPAIGVGLLCVGVLNLNNLRDMESDKRHGKRTLVVKMGFAAGKKYHYCLLGFSAVSFIVYAIGTAKDIWDASYLIAFTPILWHLATVVKTNDPRLLDKELKKLALSTFFLALTFYITLNYFL</sequence>
<keyword evidence="11" id="KW-1185">Reference proteome</keyword>
<dbReference type="GO" id="GO:0042371">
    <property type="term" value="P:vitamin K biosynthetic process"/>
    <property type="evidence" value="ECO:0007669"/>
    <property type="project" value="TreeGrafter"/>
</dbReference>
<comment type="catalytic activity">
    <reaction evidence="8">
        <text>an all-trans-polyprenyl diphosphate + 1,4-dihydroxy-2-naphthoate + H(+) = a 2-demethylmenaquinol + CO2 + diphosphate</text>
        <dbReference type="Rhea" id="RHEA:26478"/>
        <dbReference type="Rhea" id="RHEA-COMP:9563"/>
        <dbReference type="Rhea" id="RHEA-COMP:9564"/>
        <dbReference type="ChEBI" id="CHEBI:11173"/>
        <dbReference type="ChEBI" id="CHEBI:15378"/>
        <dbReference type="ChEBI" id="CHEBI:16526"/>
        <dbReference type="ChEBI" id="CHEBI:33019"/>
        <dbReference type="ChEBI" id="CHEBI:55437"/>
        <dbReference type="ChEBI" id="CHEBI:58914"/>
        <dbReference type="EC" id="2.5.1.74"/>
    </reaction>
</comment>
<feature type="transmembrane region" description="Helical" evidence="8">
    <location>
        <begin position="177"/>
        <end position="197"/>
    </location>
</feature>
<evidence type="ECO:0000313" key="10">
    <source>
        <dbReference type="EMBL" id="KPM33218.1"/>
    </source>
</evidence>
<dbReference type="InterPro" id="IPR026046">
    <property type="entry name" value="UBIAD1"/>
</dbReference>
<evidence type="ECO:0000256" key="4">
    <source>
        <dbReference type="ARBA" id="ARBA00022679"/>
    </source>
</evidence>
<feature type="transmembrane region" description="Helical" evidence="8">
    <location>
        <begin position="225"/>
        <end position="245"/>
    </location>
</feature>
<dbReference type="RefSeq" id="WP_054557444.1">
    <property type="nucleotide sequence ID" value="NZ_LDJX01000001.1"/>
</dbReference>
<evidence type="ECO:0000256" key="3">
    <source>
        <dbReference type="ARBA" id="ARBA00022475"/>
    </source>
</evidence>
<dbReference type="STRING" id="1300341.I595_121"/>
<dbReference type="AlphaFoldDB" id="A0A0P7B1W9"/>
<feature type="transmembrane region" description="Helical" evidence="8">
    <location>
        <begin position="251"/>
        <end position="271"/>
    </location>
</feature>
<keyword evidence="5 8" id="KW-0812">Transmembrane</keyword>
<dbReference type="HAMAP" id="MF_01937">
    <property type="entry name" value="MenA_1"/>
    <property type="match status" value="1"/>
</dbReference>
<keyword evidence="2 8" id="KW-0474">Menaquinone biosynthesis</keyword>
<evidence type="ECO:0000313" key="11">
    <source>
        <dbReference type="Proteomes" id="UP000050280"/>
    </source>
</evidence>
<evidence type="ECO:0000256" key="9">
    <source>
        <dbReference type="NCBIfam" id="TIGR00751"/>
    </source>
</evidence>
<comment type="function">
    <text evidence="8">Conversion of 1,4-dihydroxy-2-naphthoate (DHNA) to demethylmenaquinone (DMK).</text>
</comment>
<comment type="caution">
    <text evidence="10">The sequence shown here is derived from an EMBL/GenBank/DDBJ whole genome shotgun (WGS) entry which is preliminary data.</text>
</comment>
<reference evidence="10 11" key="1">
    <citation type="submission" date="2015-09" db="EMBL/GenBank/DDBJ databases">
        <title>Genome sequence of the marine flavobacterium Croceitalea dokdonensis DOKDO 023 that contains proton- and sodium-pumping rhodopsins.</title>
        <authorList>
            <person name="Kwon S.-K."/>
            <person name="Lee H.K."/>
            <person name="Kwak M.-J."/>
            <person name="Kim J.F."/>
        </authorList>
    </citation>
    <scope>NUCLEOTIDE SEQUENCE [LARGE SCALE GENOMIC DNA]</scope>
    <source>
        <strain evidence="10 11">DOKDO 023</strain>
    </source>
</reference>
<dbReference type="InterPro" id="IPR000537">
    <property type="entry name" value="UbiA_prenyltransferase"/>
</dbReference>
<dbReference type="Pfam" id="PF01040">
    <property type="entry name" value="UbiA"/>
    <property type="match status" value="1"/>
</dbReference>
<protein>
    <recommendedName>
        <fullName evidence="8 9">1,4-dihydroxy-2-naphthoate octaprenyltransferase</fullName>
        <shortName evidence="8">DHNA-octaprenyltransferase</shortName>
        <ecNumber evidence="8 9">2.5.1.74</ecNumber>
    </recommendedName>
</protein>
<dbReference type="PANTHER" id="PTHR13929:SF0">
    <property type="entry name" value="UBIA PRENYLTRANSFERASE DOMAIN-CONTAINING PROTEIN 1"/>
    <property type="match status" value="1"/>
</dbReference>
<dbReference type="PIRSF" id="PIRSF005355">
    <property type="entry name" value="UBIAD1"/>
    <property type="match status" value="1"/>
</dbReference>
<dbReference type="GO" id="GO:0009234">
    <property type="term" value="P:menaquinone biosynthetic process"/>
    <property type="evidence" value="ECO:0007669"/>
    <property type="project" value="UniProtKB-UniRule"/>
</dbReference>
<evidence type="ECO:0000256" key="7">
    <source>
        <dbReference type="ARBA" id="ARBA00023136"/>
    </source>
</evidence>
<dbReference type="PATRIC" id="fig|1300341.3.peg.119"/>
<dbReference type="Proteomes" id="UP000050280">
    <property type="component" value="Unassembled WGS sequence"/>
</dbReference>
<dbReference type="GO" id="GO:0046428">
    <property type="term" value="F:1,4-dihydroxy-2-naphthoate polyprenyltransferase activity"/>
    <property type="evidence" value="ECO:0007669"/>
    <property type="project" value="UniProtKB-UniRule"/>
</dbReference>
<dbReference type="InterPro" id="IPR004657">
    <property type="entry name" value="MenA"/>
</dbReference>
<name>A0A0P7B1W9_9FLAO</name>
<dbReference type="CDD" id="cd13962">
    <property type="entry name" value="PT_UbiA_UBIAD1"/>
    <property type="match status" value="1"/>
</dbReference>
<accession>A0A0P7B1W9</accession>
<comment type="subcellular location">
    <subcellularLocation>
        <location evidence="8">Cell membrane</location>
        <topology evidence="8">Multi-pass membrane protein</topology>
    </subcellularLocation>
    <subcellularLocation>
        <location evidence="1">Membrane</location>
        <topology evidence="1">Multi-pass membrane protein</topology>
    </subcellularLocation>
</comment>
<dbReference type="UniPathway" id="UPA00079">
    <property type="reaction ID" value="UER00168"/>
</dbReference>
<keyword evidence="6 8" id="KW-1133">Transmembrane helix</keyword>
<feature type="transmembrane region" description="Helical" evidence="8">
    <location>
        <begin position="120"/>
        <end position="138"/>
    </location>
</feature>
<feature type="transmembrane region" description="Helical" evidence="8">
    <location>
        <begin position="40"/>
        <end position="58"/>
    </location>
</feature>